<reference evidence="1" key="1">
    <citation type="submission" date="2022-08" db="EMBL/GenBank/DDBJ databases">
        <title>Genome sequencing of akame (Lates japonicus).</title>
        <authorList>
            <person name="Hashiguchi Y."/>
            <person name="Takahashi H."/>
        </authorList>
    </citation>
    <scope>NUCLEOTIDE SEQUENCE</scope>
    <source>
        <strain evidence="1">Kochi</strain>
    </source>
</reference>
<name>A0AAD3M6G1_LATJO</name>
<proteinExistence type="predicted"/>
<organism evidence="1 2">
    <name type="scientific">Lates japonicus</name>
    <name type="common">Japanese lates</name>
    <dbReference type="NCBI Taxonomy" id="270547"/>
    <lineage>
        <taxon>Eukaryota</taxon>
        <taxon>Metazoa</taxon>
        <taxon>Chordata</taxon>
        <taxon>Craniata</taxon>
        <taxon>Vertebrata</taxon>
        <taxon>Euteleostomi</taxon>
        <taxon>Actinopterygii</taxon>
        <taxon>Neopterygii</taxon>
        <taxon>Teleostei</taxon>
        <taxon>Neoteleostei</taxon>
        <taxon>Acanthomorphata</taxon>
        <taxon>Carangaria</taxon>
        <taxon>Carangaria incertae sedis</taxon>
        <taxon>Centropomidae</taxon>
        <taxon>Lates</taxon>
    </lineage>
</organism>
<comment type="caution">
    <text evidence="1">The sequence shown here is derived from an EMBL/GenBank/DDBJ whole genome shotgun (WGS) entry which is preliminary data.</text>
</comment>
<sequence length="78" mass="9098">MIGQVEDSDENDKDTEDGRYFLEDDINDDIKCVLDCLNKFLKDGFNIKHAKEMKRMITFLFQEECRGVTASDYFAECS</sequence>
<dbReference type="EMBL" id="BRZM01000006">
    <property type="protein sequence ID" value="GLD48552.1"/>
    <property type="molecule type" value="Genomic_DNA"/>
</dbReference>
<protein>
    <submittedName>
        <fullName evidence="1">Uncharacterized protein</fullName>
    </submittedName>
</protein>
<accession>A0AAD3M6G1</accession>
<evidence type="ECO:0000313" key="1">
    <source>
        <dbReference type="EMBL" id="GLD48552.1"/>
    </source>
</evidence>
<dbReference type="Proteomes" id="UP001279410">
    <property type="component" value="Unassembled WGS sequence"/>
</dbReference>
<keyword evidence="2" id="KW-1185">Reference proteome</keyword>
<evidence type="ECO:0000313" key="2">
    <source>
        <dbReference type="Proteomes" id="UP001279410"/>
    </source>
</evidence>
<dbReference type="AlphaFoldDB" id="A0AAD3M6G1"/>
<gene>
    <name evidence="1" type="ORF">AKAME5_000251000</name>
</gene>
<dbReference type="Gene3D" id="1.10.530.10">
    <property type="match status" value="1"/>
</dbReference>